<proteinExistence type="predicted"/>
<dbReference type="InterPro" id="IPR029058">
    <property type="entry name" value="AB_hydrolase_fold"/>
</dbReference>
<dbReference type="AlphaFoldDB" id="A0A6J2XWT9"/>
<accession>A0A6J2XWT9</accession>
<dbReference type="RefSeq" id="XP_030755084.1">
    <property type="nucleotide sequence ID" value="XM_030899224.1"/>
</dbReference>
<evidence type="ECO:0000313" key="2">
    <source>
        <dbReference type="RefSeq" id="XP_030755084.1"/>
    </source>
</evidence>
<dbReference type="GO" id="GO:0008374">
    <property type="term" value="F:O-acyltransferase activity"/>
    <property type="evidence" value="ECO:0007669"/>
    <property type="project" value="InterPro"/>
</dbReference>
<dbReference type="InterPro" id="IPR003386">
    <property type="entry name" value="LACT/PDAT_acylTrfase"/>
</dbReference>
<name>A0A6J2XWT9_SITOR</name>
<dbReference type="SUPFAM" id="SSF53474">
    <property type="entry name" value="alpha/beta-Hydrolases"/>
    <property type="match status" value="1"/>
</dbReference>
<dbReference type="InParanoid" id="A0A6J2XWT9"/>
<dbReference type="FunCoup" id="A0A6J2XWT9">
    <property type="interactions" value="170"/>
</dbReference>
<gene>
    <name evidence="2" type="primary">LOC115881652</name>
</gene>
<dbReference type="GeneID" id="115881652"/>
<dbReference type="Proteomes" id="UP000504635">
    <property type="component" value="Unplaced"/>
</dbReference>
<dbReference type="Gene3D" id="3.40.50.1820">
    <property type="entry name" value="alpha/beta hydrolase"/>
    <property type="match status" value="2"/>
</dbReference>
<protein>
    <submittedName>
        <fullName evidence="2">Group XV phospholipase A2-like</fullName>
    </submittedName>
</protein>
<dbReference type="PANTHER" id="PTHR11440">
    <property type="entry name" value="LECITHIN-CHOLESTEROL ACYLTRANSFERASE-RELATED"/>
    <property type="match status" value="1"/>
</dbReference>
<dbReference type="GO" id="GO:0006629">
    <property type="term" value="P:lipid metabolic process"/>
    <property type="evidence" value="ECO:0007669"/>
    <property type="project" value="InterPro"/>
</dbReference>
<dbReference type="KEGG" id="soy:115881652"/>
<dbReference type="Pfam" id="PF02450">
    <property type="entry name" value="LCAT"/>
    <property type="match status" value="1"/>
</dbReference>
<sequence length="311" mass="35623">MGYNRNTSIRGAPYDFRKAPNENQDYFVKLKKLIEDTYEENNNTSIMLIAHSMGGPMSLYFLNQQSQAWKDKYIKRLVTLSGAWGGSVKAIKVYAIGDDLGSYILRESVMRAEQITSPSLAFLLPSPLFWKPDEVLVQTEKKNYTLSNLEEFFIGISFPDGWEMKKDVEPFKLNFKPPGVEVHCLYGSQVDTVEKLYYKPGTWLDGYPTLLYGDGDGTVNLRSLQACQHWQSLQKQKVFYQAVPKTDHLGILYGKTTQDYIANLVKTDEPSVEIPKHYNHSILDKLLHLQRLNKLMGNSSKFDRLLNVNDV</sequence>
<organism evidence="1 2">
    <name type="scientific">Sitophilus oryzae</name>
    <name type="common">Rice weevil</name>
    <name type="synonym">Curculio oryzae</name>
    <dbReference type="NCBI Taxonomy" id="7048"/>
    <lineage>
        <taxon>Eukaryota</taxon>
        <taxon>Metazoa</taxon>
        <taxon>Ecdysozoa</taxon>
        <taxon>Arthropoda</taxon>
        <taxon>Hexapoda</taxon>
        <taxon>Insecta</taxon>
        <taxon>Pterygota</taxon>
        <taxon>Neoptera</taxon>
        <taxon>Endopterygota</taxon>
        <taxon>Coleoptera</taxon>
        <taxon>Polyphaga</taxon>
        <taxon>Cucujiformia</taxon>
        <taxon>Curculionidae</taxon>
        <taxon>Dryophthorinae</taxon>
        <taxon>Sitophilus</taxon>
    </lineage>
</organism>
<keyword evidence="1" id="KW-1185">Reference proteome</keyword>
<dbReference type="OrthoDB" id="190846at2759"/>
<reference evidence="2" key="1">
    <citation type="submission" date="2025-08" db="UniProtKB">
        <authorList>
            <consortium name="RefSeq"/>
        </authorList>
    </citation>
    <scope>IDENTIFICATION</scope>
    <source>
        <tissue evidence="2">Gonads</tissue>
    </source>
</reference>
<evidence type="ECO:0000313" key="1">
    <source>
        <dbReference type="Proteomes" id="UP000504635"/>
    </source>
</evidence>